<feature type="chain" id="PRO_5001808346" evidence="2">
    <location>
        <begin position="24"/>
        <end position="415"/>
    </location>
</feature>
<feature type="compositionally biased region" description="Polar residues" evidence="1">
    <location>
        <begin position="316"/>
        <end position="325"/>
    </location>
</feature>
<dbReference type="Proteomes" id="UP000028837">
    <property type="component" value="Unassembled WGS sequence"/>
</dbReference>
<name>A0A086JLC9_TOXGO</name>
<sequence length="415" mass="43221">MKRHALQVVLLAFFVVNVAPSAASEGNGTETGADFTVTISREGVKEDSQQVFSLGPSASLRVVDESNKAIFLPQPTTAEQDTAAQYSLAYVFEKGKCNFEKTFAFSDAFPGYSRPLWVRSSSQGSRVEASPLESAAYYTLTNPPAKFLSEGVSFCVRFTSPPAIKTTTTTQSPTTIAAETTVVPPASTGSSSAPSTGSGDSSTQADAGTGTPSVPSEDPQTGGAVRQPIPPNPSSPSDIPPSSLPGDSEGTDNNGDRGETGEESDNGHKNDAAVSQDEARPSENQIESQQADSATPGNQPGTSEHVASKAQDEENQTATHSSTSADSKDPSTEESQQHSQLSQATTSQNTPVDTSDQKSTDGDAPARLRRLSDDQTSAVKYLTIVVHSAVGGFAGRMLSLSAAMLSLATVLLSFV</sequence>
<feature type="compositionally biased region" description="Low complexity" evidence="1">
    <location>
        <begin position="163"/>
        <end position="203"/>
    </location>
</feature>
<evidence type="ECO:0000313" key="3">
    <source>
        <dbReference type="EMBL" id="KFG32947.1"/>
    </source>
</evidence>
<dbReference type="EMBL" id="AHZU02001376">
    <property type="protein sequence ID" value="KFG32947.1"/>
    <property type="molecule type" value="Genomic_DNA"/>
</dbReference>
<accession>A0A086JLC9</accession>
<reference evidence="3 4" key="1">
    <citation type="submission" date="2014-02" db="EMBL/GenBank/DDBJ databases">
        <authorList>
            <person name="Sibley D."/>
            <person name="Venepally P."/>
            <person name="Karamycheva S."/>
            <person name="Hadjithomas M."/>
            <person name="Khan A."/>
            <person name="Brunk B."/>
            <person name="Roos D."/>
            <person name="Caler E."/>
            <person name="Lorenzi H."/>
        </authorList>
    </citation>
    <scope>NUCLEOTIDE SEQUENCE [LARGE SCALE GENOMIC DNA]</scope>
    <source>
        <strain evidence="3 4">GAB2-2007-GAL-DOM2</strain>
    </source>
</reference>
<organism evidence="3 4">
    <name type="scientific">Toxoplasma gondii GAB2-2007-GAL-DOM2</name>
    <dbReference type="NCBI Taxonomy" id="1130820"/>
    <lineage>
        <taxon>Eukaryota</taxon>
        <taxon>Sar</taxon>
        <taxon>Alveolata</taxon>
        <taxon>Apicomplexa</taxon>
        <taxon>Conoidasida</taxon>
        <taxon>Coccidia</taxon>
        <taxon>Eucoccidiorida</taxon>
        <taxon>Eimeriorina</taxon>
        <taxon>Sarcocystidae</taxon>
        <taxon>Toxoplasma</taxon>
    </lineage>
</organism>
<gene>
    <name evidence="3" type="ORF">TGDOM2_359820</name>
</gene>
<evidence type="ECO:0000313" key="4">
    <source>
        <dbReference type="Proteomes" id="UP000028837"/>
    </source>
</evidence>
<evidence type="ECO:0000256" key="2">
    <source>
        <dbReference type="SAM" id="SignalP"/>
    </source>
</evidence>
<dbReference type="OrthoDB" id="331226at2759"/>
<dbReference type="VEuPathDB" id="ToxoDB:TGDOM2_359820"/>
<protein>
    <submittedName>
        <fullName evidence="3">Toxoplasma gondii family A protein</fullName>
    </submittedName>
</protein>
<proteinExistence type="predicted"/>
<feature type="compositionally biased region" description="Polar residues" evidence="1">
    <location>
        <begin position="282"/>
        <end position="302"/>
    </location>
</feature>
<feature type="compositionally biased region" description="Basic and acidic residues" evidence="1">
    <location>
        <begin position="254"/>
        <end position="281"/>
    </location>
</feature>
<feature type="region of interest" description="Disordered" evidence="1">
    <location>
        <begin position="163"/>
        <end position="371"/>
    </location>
</feature>
<dbReference type="AlphaFoldDB" id="A0A086JLC9"/>
<feature type="compositionally biased region" description="Polar residues" evidence="1">
    <location>
        <begin position="204"/>
        <end position="214"/>
    </location>
</feature>
<evidence type="ECO:0000256" key="1">
    <source>
        <dbReference type="SAM" id="MobiDB-lite"/>
    </source>
</evidence>
<feature type="compositionally biased region" description="Polar residues" evidence="1">
    <location>
        <begin position="333"/>
        <end position="354"/>
    </location>
</feature>
<keyword evidence="2" id="KW-0732">Signal</keyword>
<comment type="caution">
    <text evidence="3">The sequence shown here is derived from an EMBL/GenBank/DDBJ whole genome shotgun (WGS) entry which is preliminary data.</text>
</comment>
<feature type="compositionally biased region" description="Pro residues" evidence="1">
    <location>
        <begin position="228"/>
        <end position="243"/>
    </location>
</feature>
<feature type="signal peptide" evidence="2">
    <location>
        <begin position="1"/>
        <end position="23"/>
    </location>
</feature>
<feature type="compositionally biased region" description="Basic and acidic residues" evidence="1">
    <location>
        <begin position="355"/>
        <end position="371"/>
    </location>
</feature>